<name>A0A4Q1JUG2_9GAMM</name>
<dbReference type="EMBL" id="SAWZ01000007">
    <property type="protein sequence ID" value="RXR03463.1"/>
    <property type="molecule type" value="Genomic_DNA"/>
</dbReference>
<evidence type="ECO:0000313" key="3">
    <source>
        <dbReference type="Proteomes" id="UP000289784"/>
    </source>
</evidence>
<comment type="caution">
    <text evidence="2">The sequence shown here is derived from an EMBL/GenBank/DDBJ whole genome shotgun (WGS) entry which is preliminary data.</text>
</comment>
<accession>A0A4Q1JUG2</accession>
<dbReference type="RefSeq" id="WP_129471775.1">
    <property type="nucleotide sequence ID" value="NZ_SAWZ01000007.1"/>
</dbReference>
<evidence type="ECO:0000256" key="1">
    <source>
        <dbReference type="SAM" id="SignalP"/>
    </source>
</evidence>
<reference evidence="2 3" key="1">
    <citation type="submission" date="2019-01" db="EMBL/GenBank/DDBJ databases">
        <title>Pseudoxanthomonas composti sp. nov., isolated from compost.</title>
        <authorList>
            <person name="Yang G."/>
        </authorList>
    </citation>
    <scope>NUCLEOTIDE SEQUENCE [LARGE SCALE GENOMIC DNA]</scope>
    <source>
        <strain evidence="2 3">GSS15</strain>
    </source>
</reference>
<feature type="signal peptide" evidence="1">
    <location>
        <begin position="1"/>
        <end position="19"/>
    </location>
</feature>
<organism evidence="2 3">
    <name type="scientific">Pseudoxanthomonas composti</name>
    <dbReference type="NCBI Taxonomy" id="2137479"/>
    <lineage>
        <taxon>Bacteria</taxon>
        <taxon>Pseudomonadati</taxon>
        <taxon>Pseudomonadota</taxon>
        <taxon>Gammaproteobacteria</taxon>
        <taxon>Lysobacterales</taxon>
        <taxon>Lysobacteraceae</taxon>
        <taxon>Pseudoxanthomonas</taxon>
    </lineage>
</organism>
<protein>
    <submittedName>
        <fullName evidence="2">Uncharacterized protein</fullName>
    </submittedName>
</protein>
<dbReference type="AlphaFoldDB" id="A0A4Q1JUG2"/>
<proteinExistence type="predicted"/>
<feature type="chain" id="PRO_5020699948" evidence="1">
    <location>
        <begin position="20"/>
        <end position="176"/>
    </location>
</feature>
<keyword evidence="3" id="KW-1185">Reference proteome</keyword>
<gene>
    <name evidence="2" type="ORF">EPA99_13585</name>
</gene>
<evidence type="ECO:0000313" key="2">
    <source>
        <dbReference type="EMBL" id="RXR03463.1"/>
    </source>
</evidence>
<keyword evidence="1" id="KW-0732">Signal</keyword>
<sequence length="176" mass="20416">MKRFVIAIATFAGLSAAYALYSAYQTTQFVSRKKVEFAGYRLEYFPEQKLLFLHAPDGSKEGVPLDRRRLKRIFLSMTPASENTANTDLYRWNIQYITLGKSPDDWIVTNFSIPYFSVEPTWLLSNLKSELPEIDTALALQRAKQLEREDWNLCPIWIAPGEKEPARDEKIKMCKR</sequence>
<dbReference type="Proteomes" id="UP000289784">
    <property type="component" value="Unassembled WGS sequence"/>
</dbReference>